<feature type="domain" description="C2HC/C3H-type" evidence="8">
    <location>
        <begin position="18"/>
        <end position="47"/>
    </location>
</feature>
<feature type="domain" description="C2HC/C3H-type" evidence="8">
    <location>
        <begin position="138"/>
        <end position="167"/>
    </location>
</feature>
<evidence type="ECO:0000256" key="3">
    <source>
        <dbReference type="ARBA" id="ARBA00022771"/>
    </source>
</evidence>
<dbReference type="PANTHER" id="PTHR14649">
    <property type="entry name" value="ZINC FINGER C2HC DOMAIN-CONTAINING PROTEIN 1C"/>
    <property type="match status" value="1"/>
</dbReference>
<dbReference type="PhylomeDB" id="E9G5W7"/>
<evidence type="ECO:0000256" key="4">
    <source>
        <dbReference type="ARBA" id="ARBA00022833"/>
    </source>
</evidence>
<reference evidence="9 10" key="1">
    <citation type="journal article" date="2011" name="Science">
        <title>The ecoresponsive genome of Daphnia pulex.</title>
        <authorList>
            <person name="Colbourne J.K."/>
            <person name="Pfrender M.E."/>
            <person name="Gilbert D."/>
            <person name="Thomas W.K."/>
            <person name="Tucker A."/>
            <person name="Oakley T.H."/>
            <person name="Tokishita S."/>
            <person name="Aerts A."/>
            <person name="Arnold G.J."/>
            <person name="Basu M.K."/>
            <person name="Bauer D.J."/>
            <person name="Caceres C.E."/>
            <person name="Carmel L."/>
            <person name="Casola C."/>
            <person name="Choi J.H."/>
            <person name="Detter J.C."/>
            <person name="Dong Q."/>
            <person name="Dusheyko S."/>
            <person name="Eads B.D."/>
            <person name="Frohlich T."/>
            <person name="Geiler-Samerotte K.A."/>
            <person name="Gerlach D."/>
            <person name="Hatcher P."/>
            <person name="Jogdeo S."/>
            <person name="Krijgsveld J."/>
            <person name="Kriventseva E.V."/>
            <person name="Kultz D."/>
            <person name="Laforsch C."/>
            <person name="Lindquist E."/>
            <person name="Lopez J."/>
            <person name="Manak J.R."/>
            <person name="Muller J."/>
            <person name="Pangilinan J."/>
            <person name="Patwardhan R.P."/>
            <person name="Pitluck S."/>
            <person name="Pritham E.J."/>
            <person name="Rechtsteiner A."/>
            <person name="Rho M."/>
            <person name="Rogozin I.B."/>
            <person name="Sakarya O."/>
            <person name="Salamov A."/>
            <person name="Schaack S."/>
            <person name="Shapiro H."/>
            <person name="Shiga Y."/>
            <person name="Skalitzky C."/>
            <person name="Smith Z."/>
            <person name="Souvorov A."/>
            <person name="Sung W."/>
            <person name="Tang Z."/>
            <person name="Tsuchiya D."/>
            <person name="Tu H."/>
            <person name="Vos H."/>
            <person name="Wang M."/>
            <person name="Wolf Y.I."/>
            <person name="Yamagata H."/>
            <person name="Yamada T."/>
            <person name="Ye Y."/>
            <person name="Shaw J.R."/>
            <person name="Andrews J."/>
            <person name="Crease T.J."/>
            <person name="Tang H."/>
            <person name="Lucas S.M."/>
            <person name="Robertson H.M."/>
            <person name="Bork P."/>
            <person name="Koonin E.V."/>
            <person name="Zdobnov E.M."/>
            <person name="Grigoriev I.V."/>
            <person name="Lynch M."/>
            <person name="Boore J.L."/>
        </authorList>
    </citation>
    <scope>NUCLEOTIDE SEQUENCE [LARGE SCALE GENOMIC DNA]</scope>
</reference>
<keyword evidence="10" id="KW-1185">Reference proteome</keyword>
<keyword evidence="4" id="KW-0862">Zinc</keyword>
<dbReference type="InterPro" id="IPR026104">
    <property type="entry name" value="ZNF_C2HC_dom_1C"/>
</dbReference>
<accession>E9G5W7</accession>
<dbReference type="InterPro" id="IPR049899">
    <property type="entry name" value="Znf_C2HC_C3H"/>
</dbReference>
<dbReference type="OrthoDB" id="10255185at2759"/>
<gene>
    <name evidence="9" type="ORF">DAPPUDRAFT_46633</name>
</gene>
<name>E9G5W7_DAPPU</name>
<feature type="region of interest" description="Disordered" evidence="7">
    <location>
        <begin position="117"/>
        <end position="136"/>
    </location>
</feature>
<evidence type="ECO:0000256" key="6">
    <source>
        <dbReference type="PROSITE-ProRule" id="PRU01371"/>
    </source>
</evidence>
<evidence type="ECO:0000259" key="8">
    <source>
        <dbReference type="PROSITE" id="PS52027"/>
    </source>
</evidence>
<dbReference type="PROSITE" id="PS52027">
    <property type="entry name" value="ZF_C2HC_C3H"/>
    <property type="match status" value="2"/>
</dbReference>
<keyword evidence="2" id="KW-0479">Metal-binding</keyword>
<dbReference type="GO" id="GO:0008270">
    <property type="term" value="F:zinc ion binding"/>
    <property type="evidence" value="ECO:0007669"/>
    <property type="project" value="UniProtKB-KW"/>
</dbReference>
<dbReference type="EMBL" id="GL732533">
    <property type="protein sequence ID" value="EFX84838.1"/>
    <property type="molecule type" value="Genomic_DNA"/>
</dbReference>
<dbReference type="KEGG" id="dpx:DAPPUDRAFT_46633"/>
<keyword evidence="3 6" id="KW-0863">Zinc-finger</keyword>
<dbReference type="PANTHER" id="PTHR14649:SF1">
    <property type="entry name" value="ZINC FINGER C2HC DOMAIN-CONTAINING PROTEIN 1C"/>
    <property type="match status" value="1"/>
</dbReference>
<evidence type="ECO:0000256" key="7">
    <source>
        <dbReference type="SAM" id="MobiDB-lite"/>
    </source>
</evidence>
<evidence type="ECO:0000256" key="2">
    <source>
        <dbReference type="ARBA" id="ARBA00022723"/>
    </source>
</evidence>
<dbReference type="Pfam" id="PF13913">
    <property type="entry name" value="zf-C2HC_2"/>
    <property type="match status" value="2"/>
</dbReference>
<evidence type="ECO:0000256" key="5">
    <source>
        <dbReference type="ARBA" id="ARBA00023054"/>
    </source>
</evidence>
<protein>
    <recommendedName>
        <fullName evidence="8">C2HC/C3H-type domain-containing protein</fullName>
    </recommendedName>
</protein>
<feature type="compositionally biased region" description="Polar residues" evidence="7">
    <location>
        <begin position="74"/>
        <end position="87"/>
    </location>
</feature>
<sequence length="173" mass="19032">MPRKSIFATGPSAGGKDGLVSCSLCGRNFASDRIEKHEGICAKTKSKKRKVFDITKMRVKGTEAESFVLAPPGRNNQPNTHTTNNKKPISEDGKKADWRKKHESFIEAIRAAKAMQKHLKAGGKVSDLPPPPPSDTSDYITCPYCQRRFAPGAADRHIPKCSTILSNKKTVRK</sequence>
<dbReference type="OMA" id="DYIECPH"/>
<keyword evidence="5" id="KW-0175">Coiled coil</keyword>
<dbReference type="Proteomes" id="UP000000305">
    <property type="component" value="Unassembled WGS sequence"/>
</dbReference>
<evidence type="ECO:0000313" key="10">
    <source>
        <dbReference type="Proteomes" id="UP000000305"/>
    </source>
</evidence>
<dbReference type="Gene3D" id="3.30.160.60">
    <property type="entry name" value="Classic Zinc Finger"/>
    <property type="match status" value="2"/>
</dbReference>
<dbReference type="eggNOG" id="KOG3940">
    <property type="taxonomic scope" value="Eukaryota"/>
</dbReference>
<dbReference type="AlphaFoldDB" id="E9G5W7"/>
<feature type="region of interest" description="Disordered" evidence="7">
    <location>
        <begin position="64"/>
        <end position="100"/>
    </location>
</feature>
<dbReference type="HOGENOM" id="CLU_098467_0_0_1"/>
<proteinExistence type="inferred from homology"/>
<organism evidence="9 10">
    <name type="scientific">Daphnia pulex</name>
    <name type="common">Water flea</name>
    <dbReference type="NCBI Taxonomy" id="6669"/>
    <lineage>
        <taxon>Eukaryota</taxon>
        <taxon>Metazoa</taxon>
        <taxon>Ecdysozoa</taxon>
        <taxon>Arthropoda</taxon>
        <taxon>Crustacea</taxon>
        <taxon>Branchiopoda</taxon>
        <taxon>Diplostraca</taxon>
        <taxon>Cladocera</taxon>
        <taxon>Anomopoda</taxon>
        <taxon>Daphniidae</taxon>
        <taxon>Daphnia</taxon>
    </lineage>
</organism>
<evidence type="ECO:0000256" key="1">
    <source>
        <dbReference type="ARBA" id="ARBA00010843"/>
    </source>
</evidence>
<evidence type="ECO:0000313" key="9">
    <source>
        <dbReference type="EMBL" id="EFX84838.1"/>
    </source>
</evidence>
<dbReference type="InParanoid" id="E9G5W7"/>
<comment type="similarity">
    <text evidence="1">Belongs to the ZC2HC1 family.</text>
</comment>